<dbReference type="Proteomes" id="UP000290637">
    <property type="component" value="Chromosome"/>
</dbReference>
<dbReference type="KEGG" id="plue:EWM63_04115"/>
<dbReference type="Pfam" id="PF08719">
    <property type="entry name" value="NADAR"/>
    <property type="match status" value="1"/>
</dbReference>
<reference evidence="4 5" key="1">
    <citation type="submission" date="2019-02" db="EMBL/GenBank/DDBJ databases">
        <title>Draft Genome Sequences of Six Type Strains of the Genus Massilia.</title>
        <authorList>
            <person name="Miess H."/>
            <person name="Frediansyhah A."/>
            <person name="Gross H."/>
        </authorList>
    </citation>
    <scope>NUCLEOTIDE SEQUENCE [LARGE SCALE GENOMIC DNA]</scope>
    <source>
        <strain evidence="4 5">DSM 17473</strain>
    </source>
</reference>
<dbReference type="AlphaFoldDB" id="A0A4P6KTN6"/>
<name>A0A4P6KTN6_9BURK</name>
<dbReference type="CDD" id="cd15457">
    <property type="entry name" value="NADAR"/>
    <property type="match status" value="1"/>
</dbReference>
<sequence>MAGVAQLRSVAELVEHVQSGAPVDMVLFWGHRAAKDGSVTKSCFSQWFEAAFTLDGIRYASAEQYMMAEKARLFNDDAVLGRILEASAPDAVKALGREIGNFNEEVWRSHRWEIVVRANQAKFSQNPALQAFLVQTGDQVLVEASPVDRIWGIGLAADDARARQPAAWNGLNLLGFALMEVRSRLAPRDAEETSAHLLPQ</sequence>
<gene>
    <name evidence="4" type="ORF">EWM63_04115</name>
</gene>
<comment type="catalytic activity">
    <reaction evidence="1">
        <text>5-amino-6-(5-phospho-D-ribosylamino)uracil + H2O = 5,6-diaminouracil + D-ribose 5-phosphate</text>
        <dbReference type="Rhea" id="RHEA:55020"/>
        <dbReference type="ChEBI" id="CHEBI:15377"/>
        <dbReference type="ChEBI" id="CHEBI:46252"/>
        <dbReference type="ChEBI" id="CHEBI:58453"/>
        <dbReference type="ChEBI" id="CHEBI:78346"/>
    </reaction>
</comment>
<dbReference type="InterPro" id="IPR037238">
    <property type="entry name" value="YbiA-like_sf"/>
</dbReference>
<feature type="domain" description="NADAR" evidence="3">
    <location>
        <begin position="28"/>
        <end position="185"/>
    </location>
</feature>
<comment type="catalytic activity">
    <reaction evidence="2">
        <text>2,5-diamino-6-hydroxy-4-(5-phosphoribosylamino)-pyrimidine + H2O = 2,5,6-triamino-4-hydroxypyrimidine + D-ribose 5-phosphate</text>
        <dbReference type="Rhea" id="RHEA:23436"/>
        <dbReference type="ChEBI" id="CHEBI:15377"/>
        <dbReference type="ChEBI" id="CHEBI:58614"/>
        <dbReference type="ChEBI" id="CHEBI:78346"/>
        <dbReference type="ChEBI" id="CHEBI:137796"/>
    </reaction>
</comment>
<accession>A0A4P6KTN6</accession>
<evidence type="ECO:0000256" key="1">
    <source>
        <dbReference type="ARBA" id="ARBA00000022"/>
    </source>
</evidence>
<evidence type="ECO:0000313" key="4">
    <source>
        <dbReference type="EMBL" id="QBE62270.1"/>
    </source>
</evidence>
<dbReference type="Gene3D" id="1.10.357.40">
    <property type="entry name" value="YbiA-like"/>
    <property type="match status" value="1"/>
</dbReference>
<dbReference type="SUPFAM" id="SSF143990">
    <property type="entry name" value="YbiA-like"/>
    <property type="match status" value="1"/>
</dbReference>
<proteinExistence type="predicted"/>
<evidence type="ECO:0000313" key="5">
    <source>
        <dbReference type="Proteomes" id="UP000290637"/>
    </source>
</evidence>
<dbReference type="InterPro" id="IPR012816">
    <property type="entry name" value="NADAR"/>
</dbReference>
<keyword evidence="5" id="KW-1185">Reference proteome</keyword>
<dbReference type="RefSeq" id="WP_130185406.1">
    <property type="nucleotide sequence ID" value="NZ_CP035913.1"/>
</dbReference>
<organism evidence="4 5">
    <name type="scientific">Pseudoduganella lutea</name>
    <dbReference type="NCBI Taxonomy" id="321985"/>
    <lineage>
        <taxon>Bacteria</taxon>
        <taxon>Pseudomonadati</taxon>
        <taxon>Pseudomonadota</taxon>
        <taxon>Betaproteobacteria</taxon>
        <taxon>Burkholderiales</taxon>
        <taxon>Oxalobacteraceae</taxon>
        <taxon>Telluria group</taxon>
        <taxon>Pseudoduganella</taxon>
    </lineage>
</organism>
<evidence type="ECO:0000259" key="3">
    <source>
        <dbReference type="Pfam" id="PF08719"/>
    </source>
</evidence>
<evidence type="ECO:0000256" key="2">
    <source>
        <dbReference type="ARBA" id="ARBA00000751"/>
    </source>
</evidence>
<dbReference type="OrthoDB" id="67297at2"/>
<dbReference type="NCBIfam" id="TIGR02464">
    <property type="entry name" value="ribofla_fusion"/>
    <property type="match status" value="1"/>
</dbReference>
<dbReference type="EMBL" id="CP035913">
    <property type="protein sequence ID" value="QBE62270.1"/>
    <property type="molecule type" value="Genomic_DNA"/>
</dbReference>
<protein>
    <submittedName>
        <fullName evidence="4">NADAR family protein</fullName>
    </submittedName>
</protein>